<proteinExistence type="inferred from homology"/>
<evidence type="ECO:0000313" key="8">
    <source>
        <dbReference type="EMBL" id="EPX71018.1"/>
    </source>
</evidence>
<keyword evidence="4" id="KW-1015">Disulfide bond</keyword>
<evidence type="ECO:0000313" key="9">
    <source>
        <dbReference type="Proteomes" id="UP000016088"/>
    </source>
</evidence>
<dbReference type="PROSITE" id="PS00141">
    <property type="entry name" value="ASP_PROTEASE"/>
    <property type="match status" value="2"/>
</dbReference>
<evidence type="ECO:0000256" key="4">
    <source>
        <dbReference type="PIRSR" id="PIRSR601461-2"/>
    </source>
</evidence>
<dbReference type="Gene3D" id="2.40.70.10">
    <property type="entry name" value="Acid Proteases"/>
    <property type="match status" value="2"/>
</dbReference>
<evidence type="ECO:0000256" key="6">
    <source>
        <dbReference type="SAM" id="SignalP"/>
    </source>
</evidence>
<dbReference type="PRINTS" id="PR00792">
    <property type="entry name" value="PEPSIN"/>
</dbReference>
<keyword evidence="2 5" id="KW-0064">Aspartyl protease</keyword>
<evidence type="ECO:0000256" key="2">
    <source>
        <dbReference type="ARBA" id="ARBA00022750"/>
    </source>
</evidence>
<dbReference type="GeneID" id="25030221"/>
<name>S9PU56_SCHOY</name>
<gene>
    <name evidence="8" type="ORF">SOCG_01239</name>
</gene>
<dbReference type="PANTHER" id="PTHR47966">
    <property type="entry name" value="BETA-SITE APP-CLEAVING ENZYME, ISOFORM A-RELATED"/>
    <property type="match status" value="1"/>
</dbReference>
<sequence>MLFLTFCSTLILLLVATDQVRASSPITLPLKRVVTSPHSNHTDRVEDTNFSNATNVKRSEMRRPLGGRHWGVAYSVQVGLGTPAQTFNVLLDTGSTDLWVPMKNCTGTSCEDNPELYDPSQSSTAYNHGNTNNMGYVSGAIDTEMYSDTFRFGDLEIPDQVFGAATTASLFSYKTYGDSGIMGMSRGTGSFESGTNAFRALFDKKLISPATASFNITKNPNDSSLILGETHSDLEKKGVSWHDNNNCTPDGFCVTVTSICVIDKNGNETCILEKGSKYKAVLDTGATVNLLDTKIASSLSPLLGDSGDGRIPCDAPDIAFELNGQRYQWSVDDYATQQDGACWTSFIHQGSLDGNNQLNFGDTFFNNIFTSFDYENNMVGIAPYDSV</sequence>
<reference evidence="8 9" key="1">
    <citation type="journal article" date="2011" name="Science">
        <title>Comparative functional genomics of the fission yeasts.</title>
        <authorList>
            <person name="Rhind N."/>
            <person name="Chen Z."/>
            <person name="Yassour M."/>
            <person name="Thompson D.A."/>
            <person name="Haas B.J."/>
            <person name="Habib N."/>
            <person name="Wapinski I."/>
            <person name="Roy S."/>
            <person name="Lin M.F."/>
            <person name="Heiman D.I."/>
            <person name="Young S.K."/>
            <person name="Furuya K."/>
            <person name="Guo Y."/>
            <person name="Pidoux A."/>
            <person name="Chen H.M."/>
            <person name="Robbertse B."/>
            <person name="Goldberg J.M."/>
            <person name="Aoki K."/>
            <person name="Bayne E.H."/>
            <person name="Berlin A.M."/>
            <person name="Desjardins C.A."/>
            <person name="Dobbs E."/>
            <person name="Dukaj L."/>
            <person name="Fan L."/>
            <person name="FitzGerald M.G."/>
            <person name="French C."/>
            <person name="Gujja S."/>
            <person name="Hansen K."/>
            <person name="Keifenheim D."/>
            <person name="Levin J.Z."/>
            <person name="Mosher R.A."/>
            <person name="Mueller C.A."/>
            <person name="Pfiffner J."/>
            <person name="Priest M."/>
            <person name="Russ C."/>
            <person name="Smialowska A."/>
            <person name="Swoboda P."/>
            <person name="Sykes S.M."/>
            <person name="Vaughn M."/>
            <person name="Vengrova S."/>
            <person name="Yoder R."/>
            <person name="Zeng Q."/>
            <person name="Allshire R."/>
            <person name="Baulcombe D."/>
            <person name="Birren B.W."/>
            <person name="Brown W."/>
            <person name="Ekwall K."/>
            <person name="Kellis M."/>
            <person name="Leatherwood J."/>
            <person name="Levin H."/>
            <person name="Margalit H."/>
            <person name="Martienssen R."/>
            <person name="Nieduszynski C.A."/>
            <person name="Spatafora J.W."/>
            <person name="Friedman N."/>
            <person name="Dalgaard J.Z."/>
            <person name="Baumann P."/>
            <person name="Niki H."/>
            <person name="Regev A."/>
            <person name="Nusbaum C."/>
        </authorList>
    </citation>
    <scope>NUCLEOTIDE SEQUENCE [LARGE SCALE GENOMIC DNA]</scope>
    <source>
        <strain evidence="9">yFS286</strain>
    </source>
</reference>
<evidence type="ECO:0000259" key="7">
    <source>
        <dbReference type="PROSITE" id="PS51767"/>
    </source>
</evidence>
<organism evidence="8 9">
    <name type="scientific">Schizosaccharomyces octosporus (strain yFS286)</name>
    <name type="common">Fission yeast</name>
    <name type="synonym">Octosporomyces octosporus</name>
    <dbReference type="NCBI Taxonomy" id="483514"/>
    <lineage>
        <taxon>Eukaryota</taxon>
        <taxon>Fungi</taxon>
        <taxon>Dikarya</taxon>
        <taxon>Ascomycota</taxon>
        <taxon>Taphrinomycotina</taxon>
        <taxon>Schizosaccharomycetes</taxon>
        <taxon>Schizosaccharomycetales</taxon>
        <taxon>Schizosaccharomycetaceae</taxon>
        <taxon>Schizosaccharomyces</taxon>
    </lineage>
</organism>
<dbReference type="HOGENOM" id="CLU_863713_0_0_1"/>
<evidence type="ECO:0000256" key="3">
    <source>
        <dbReference type="PIRSR" id="PIRSR601461-1"/>
    </source>
</evidence>
<dbReference type="SUPFAM" id="SSF50630">
    <property type="entry name" value="Acid proteases"/>
    <property type="match status" value="1"/>
</dbReference>
<dbReference type="PROSITE" id="PS51767">
    <property type="entry name" value="PEPTIDASE_A1"/>
    <property type="match status" value="1"/>
</dbReference>
<comment type="similarity">
    <text evidence="1 5">Belongs to the peptidase A1 family.</text>
</comment>
<dbReference type="CDD" id="cd05471">
    <property type="entry name" value="pepsin_like"/>
    <property type="match status" value="1"/>
</dbReference>
<protein>
    <submittedName>
        <fullName evidence="8">Cathepsin D</fullName>
    </submittedName>
</protein>
<evidence type="ECO:0000256" key="1">
    <source>
        <dbReference type="ARBA" id="ARBA00007447"/>
    </source>
</evidence>
<feature type="domain" description="Peptidase A1" evidence="7">
    <location>
        <begin position="74"/>
        <end position="382"/>
    </location>
</feature>
<dbReference type="Pfam" id="PF00026">
    <property type="entry name" value="Asp"/>
    <property type="match status" value="1"/>
</dbReference>
<dbReference type="VEuPathDB" id="FungiDB:SOCG_01239"/>
<dbReference type="eggNOG" id="KOG1339">
    <property type="taxonomic scope" value="Eukaryota"/>
</dbReference>
<dbReference type="InterPro" id="IPR001461">
    <property type="entry name" value="Aspartic_peptidase_A1"/>
</dbReference>
<feature type="disulfide bond" evidence="4">
    <location>
        <begin position="105"/>
        <end position="110"/>
    </location>
</feature>
<keyword evidence="5" id="KW-0378">Hydrolase</keyword>
<dbReference type="AlphaFoldDB" id="S9PU56"/>
<dbReference type="OMA" id="YSGEIYW"/>
<dbReference type="InterPro" id="IPR021109">
    <property type="entry name" value="Peptidase_aspartic_dom_sf"/>
</dbReference>
<dbReference type="InterPro" id="IPR033121">
    <property type="entry name" value="PEPTIDASE_A1"/>
</dbReference>
<evidence type="ECO:0000256" key="5">
    <source>
        <dbReference type="RuleBase" id="RU000454"/>
    </source>
</evidence>
<dbReference type="InterPro" id="IPR001969">
    <property type="entry name" value="Aspartic_peptidase_AS"/>
</dbReference>
<feature type="signal peptide" evidence="6">
    <location>
        <begin position="1"/>
        <end position="22"/>
    </location>
</feature>
<dbReference type="RefSeq" id="XP_013019648.1">
    <property type="nucleotide sequence ID" value="XM_013164194.1"/>
</dbReference>
<dbReference type="InterPro" id="IPR034164">
    <property type="entry name" value="Pepsin-like_dom"/>
</dbReference>
<dbReference type="PANTHER" id="PTHR47966:SF51">
    <property type="entry name" value="BETA-SITE APP-CLEAVING ENZYME, ISOFORM A-RELATED"/>
    <property type="match status" value="1"/>
</dbReference>
<accession>S9PU56</accession>
<dbReference type="Proteomes" id="UP000016088">
    <property type="component" value="Unassembled WGS sequence"/>
</dbReference>
<dbReference type="OrthoDB" id="771136at2759"/>
<dbReference type="GO" id="GO:0004190">
    <property type="term" value="F:aspartic-type endopeptidase activity"/>
    <property type="evidence" value="ECO:0007669"/>
    <property type="project" value="UniProtKB-KW"/>
</dbReference>
<dbReference type="GO" id="GO:0006508">
    <property type="term" value="P:proteolysis"/>
    <property type="evidence" value="ECO:0007669"/>
    <property type="project" value="UniProtKB-KW"/>
</dbReference>
<feature type="chain" id="PRO_5004554417" evidence="6">
    <location>
        <begin position="23"/>
        <end position="387"/>
    </location>
</feature>
<keyword evidence="9" id="KW-1185">Reference proteome</keyword>
<keyword evidence="5" id="KW-0645">Protease</keyword>
<dbReference type="EMBL" id="KE503208">
    <property type="protein sequence ID" value="EPX71018.1"/>
    <property type="molecule type" value="Genomic_DNA"/>
</dbReference>
<feature type="active site" evidence="3">
    <location>
        <position position="283"/>
    </location>
</feature>
<feature type="active site" evidence="3">
    <location>
        <position position="92"/>
    </location>
</feature>
<keyword evidence="6" id="KW-0732">Signal</keyword>